<dbReference type="Gene3D" id="1.25.40.10">
    <property type="entry name" value="Tetratricopeptide repeat domain"/>
    <property type="match status" value="2"/>
</dbReference>
<keyword evidence="4" id="KW-1185">Reference proteome</keyword>
<dbReference type="eggNOG" id="KOG4197">
    <property type="taxonomic scope" value="Eukaryota"/>
</dbReference>
<feature type="non-terminal residue" evidence="3">
    <location>
        <position position="1"/>
    </location>
</feature>
<protein>
    <recommendedName>
        <fullName evidence="5">Pentacotripeptide-repeat region of PRORP domain-containing protein</fullName>
    </recommendedName>
</protein>
<dbReference type="InParanoid" id="D8SJB0"/>
<dbReference type="PANTHER" id="PTHR47926:SF533">
    <property type="entry name" value="DYW DOMAIN-CONTAINING PROTEIN"/>
    <property type="match status" value="1"/>
</dbReference>
<reference evidence="3 4" key="1">
    <citation type="journal article" date="2011" name="Science">
        <title>The Selaginella genome identifies genetic changes associated with the evolution of vascular plants.</title>
        <authorList>
            <person name="Banks J.A."/>
            <person name="Nishiyama T."/>
            <person name="Hasebe M."/>
            <person name="Bowman J.L."/>
            <person name="Gribskov M."/>
            <person name="dePamphilis C."/>
            <person name="Albert V.A."/>
            <person name="Aono N."/>
            <person name="Aoyama T."/>
            <person name="Ambrose B.A."/>
            <person name="Ashton N.W."/>
            <person name="Axtell M.J."/>
            <person name="Barker E."/>
            <person name="Barker M.S."/>
            <person name="Bennetzen J.L."/>
            <person name="Bonawitz N.D."/>
            <person name="Chapple C."/>
            <person name="Cheng C."/>
            <person name="Correa L.G."/>
            <person name="Dacre M."/>
            <person name="DeBarry J."/>
            <person name="Dreyer I."/>
            <person name="Elias M."/>
            <person name="Engstrom E.M."/>
            <person name="Estelle M."/>
            <person name="Feng L."/>
            <person name="Finet C."/>
            <person name="Floyd S.K."/>
            <person name="Frommer W.B."/>
            <person name="Fujita T."/>
            <person name="Gramzow L."/>
            <person name="Gutensohn M."/>
            <person name="Harholt J."/>
            <person name="Hattori M."/>
            <person name="Heyl A."/>
            <person name="Hirai T."/>
            <person name="Hiwatashi Y."/>
            <person name="Ishikawa M."/>
            <person name="Iwata M."/>
            <person name="Karol K.G."/>
            <person name="Koehler B."/>
            <person name="Kolukisaoglu U."/>
            <person name="Kubo M."/>
            <person name="Kurata T."/>
            <person name="Lalonde S."/>
            <person name="Li K."/>
            <person name="Li Y."/>
            <person name="Litt A."/>
            <person name="Lyons E."/>
            <person name="Manning G."/>
            <person name="Maruyama T."/>
            <person name="Michael T.P."/>
            <person name="Mikami K."/>
            <person name="Miyazaki S."/>
            <person name="Morinaga S."/>
            <person name="Murata T."/>
            <person name="Mueller-Roeber B."/>
            <person name="Nelson D.R."/>
            <person name="Obara M."/>
            <person name="Oguri Y."/>
            <person name="Olmstead R.G."/>
            <person name="Onodera N."/>
            <person name="Petersen B.L."/>
            <person name="Pils B."/>
            <person name="Prigge M."/>
            <person name="Rensing S.A."/>
            <person name="Riano-Pachon D.M."/>
            <person name="Roberts A.W."/>
            <person name="Sato Y."/>
            <person name="Scheller H.V."/>
            <person name="Schulz B."/>
            <person name="Schulz C."/>
            <person name="Shakirov E.V."/>
            <person name="Shibagaki N."/>
            <person name="Shinohara N."/>
            <person name="Shippen D.E."/>
            <person name="Soerensen I."/>
            <person name="Sotooka R."/>
            <person name="Sugimoto N."/>
            <person name="Sugita M."/>
            <person name="Sumikawa N."/>
            <person name="Tanurdzic M."/>
            <person name="Theissen G."/>
            <person name="Ulvskov P."/>
            <person name="Wakazuki S."/>
            <person name="Weng J.K."/>
            <person name="Willats W.W."/>
            <person name="Wipf D."/>
            <person name="Wolf P.G."/>
            <person name="Yang L."/>
            <person name="Zimmer A.D."/>
            <person name="Zhu Q."/>
            <person name="Mitros T."/>
            <person name="Hellsten U."/>
            <person name="Loque D."/>
            <person name="Otillar R."/>
            <person name="Salamov A."/>
            <person name="Schmutz J."/>
            <person name="Shapiro H."/>
            <person name="Lindquist E."/>
            <person name="Lucas S."/>
            <person name="Rokhsar D."/>
            <person name="Grigoriev I.V."/>
        </authorList>
    </citation>
    <scope>NUCLEOTIDE SEQUENCE [LARGE SCALE GENOMIC DNA]</scope>
</reference>
<dbReference type="Pfam" id="PF01535">
    <property type="entry name" value="PPR"/>
    <property type="match status" value="4"/>
</dbReference>
<gene>
    <name evidence="3" type="ORF">SELMODRAFT_16501</name>
</gene>
<evidence type="ECO:0000313" key="3">
    <source>
        <dbReference type="EMBL" id="EFJ15327.1"/>
    </source>
</evidence>
<dbReference type="EMBL" id="GL377623">
    <property type="protein sequence ID" value="EFJ15327.1"/>
    <property type="molecule type" value="Genomic_DNA"/>
</dbReference>
<dbReference type="OMA" id="QLCLMID"/>
<dbReference type="KEGG" id="smo:SELMODRAFT_16501"/>
<keyword evidence="1" id="KW-0677">Repeat</keyword>
<dbReference type="InterPro" id="IPR002885">
    <property type="entry name" value="PPR_rpt"/>
</dbReference>
<dbReference type="Pfam" id="PF13041">
    <property type="entry name" value="PPR_2"/>
    <property type="match status" value="1"/>
</dbReference>
<evidence type="ECO:0000313" key="4">
    <source>
        <dbReference type="Proteomes" id="UP000001514"/>
    </source>
</evidence>
<dbReference type="PANTHER" id="PTHR47926">
    <property type="entry name" value="PENTATRICOPEPTIDE REPEAT-CONTAINING PROTEIN"/>
    <property type="match status" value="1"/>
</dbReference>
<dbReference type="AlphaFoldDB" id="D8SJB0"/>
<dbReference type="SUPFAM" id="SSF48452">
    <property type="entry name" value="TPR-like"/>
    <property type="match status" value="1"/>
</dbReference>
<organism evidence="4">
    <name type="scientific">Selaginella moellendorffii</name>
    <name type="common">Spikemoss</name>
    <dbReference type="NCBI Taxonomy" id="88036"/>
    <lineage>
        <taxon>Eukaryota</taxon>
        <taxon>Viridiplantae</taxon>
        <taxon>Streptophyta</taxon>
        <taxon>Embryophyta</taxon>
        <taxon>Tracheophyta</taxon>
        <taxon>Lycopodiopsida</taxon>
        <taxon>Selaginellales</taxon>
        <taxon>Selaginellaceae</taxon>
        <taxon>Selaginella</taxon>
    </lineage>
</organism>
<dbReference type="HOGENOM" id="CLU_002706_0_0_1"/>
<feature type="non-terminal residue" evidence="3">
    <location>
        <position position="192"/>
    </location>
</feature>
<sequence length="192" mass="21100">VSWTCLVQAFAKRGDFDEAKRAFDSMPEKNLVTWNAMLAAYVSRGHIDAGNLGECQHLFQSMPEHDIVSCTAILRVFAQLGDPGRAKSLFDSIPQTDLLAWTALLQAYAQNGQPERASKIFSSMPEWSGIEPDQSSFVSSLIACNHLGLLAAARDSFVSMRGDYGLAPRKEQLCLMIDALSRAGESEEAREL</sequence>
<feature type="repeat" description="PPR" evidence="2">
    <location>
        <begin position="97"/>
        <end position="132"/>
    </location>
</feature>
<evidence type="ECO:0008006" key="5">
    <source>
        <dbReference type="Google" id="ProtNLM"/>
    </source>
</evidence>
<dbReference type="STRING" id="88036.D8SJB0"/>
<dbReference type="GO" id="GO:0003723">
    <property type="term" value="F:RNA binding"/>
    <property type="evidence" value="ECO:0007669"/>
    <property type="project" value="InterPro"/>
</dbReference>
<proteinExistence type="predicted"/>
<accession>D8SJB0</accession>
<dbReference type="NCBIfam" id="TIGR00756">
    <property type="entry name" value="PPR"/>
    <property type="match status" value="2"/>
</dbReference>
<name>D8SJB0_SELML</name>
<dbReference type="GO" id="GO:0009451">
    <property type="term" value="P:RNA modification"/>
    <property type="evidence" value="ECO:0007669"/>
    <property type="project" value="InterPro"/>
</dbReference>
<dbReference type="Proteomes" id="UP000001514">
    <property type="component" value="Unassembled WGS sequence"/>
</dbReference>
<feature type="repeat" description="PPR" evidence="2">
    <location>
        <begin position="1"/>
        <end position="33"/>
    </location>
</feature>
<dbReference type="PROSITE" id="PS51375">
    <property type="entry name" value="PPR"/>
    <property type="match status" value="2"/>
</dbReference>
<dbReference type="InterPro" id="IPR011990">
    <property type="entry name" value="TPR-like_helical_dom_sf"/>
</dbReference>
<dbReference type="InterPro" id="IPR046960">
    <property type="entry name" value="PPR_At4g14850-like_plant"/>
</dbReference>
<evidence type="ECO:0000256" key="2">
    <source>
        <dbReference type="PROSITE-ProRule" id="PRU00708"/>
    </source>
</evidence>
<evidence type="ECO:0000256" key="1">
    <source>
        <dbReference type="ARBA" id="ARBA00022737"/>
    </source>
</evidence>
<dbReference type="Gramene" id="EFJ15327">
    <property type="protein sequence ID" value="EFJ15327"/>
    <property type="gene ID" value="SELMODRAFT_16501"/>
</dbReference>